<evidence type="ECO:0000256" key="7">
    <source>
        <dbReference type="ARBA" id="ARBA00022729"/>
    </source>
</evidence>
<evidence type="ECO:0000256" key="3">
    <source>
        <dbReference type="ARBA" id="ARBA00022448"/>
    </source>
</evidence>
<sequence length="435" mass="46839">MCVSLSQIVCPLITSSQGVTLTITCFLKDLSITQHRARSRSRLVAMGGVLLLLAGCNSLPDSGPTEAQVNQAQRNPKKNTVGYGIVQISPDLITLLDSESPALFSSLDIDNTSIDHGKNDTVGPGDVLQVSVYEVGSSLFSASSVTMAASSSSGTGTLPATSSSSTLPPVVVDGEGNILVPFSGEIHVAGMTTNQVADAILTRLKQKSQSPQVVVRIVADIANSVMVYGEVRMPSRIPLTPNRERILDVIALAGGEDHTSQSDEDYTIRLIRNGRIAELPLKMIENDPAQNILMQPGDRVQVIFQPRTFSVFGATGHITQTRFTLPTLSMAEAMARLGGPLDSRADPNAVYVFRYEKADILRRLGLPIDNDASVAPVVYQLDMMNPSNYFLAQRFMMHNRDLIYVANASSNKFYKFFNLITTIVSPGMSAGGMAK</sequence>
<feature type="domain" description="Polysaccharide export protein N-terminal" evidence="15">
    <location>
        <begin position="119"/>
        <end position="217"/>
    </location>
</feature>
<keyword evidence="10" id="KW-0626">Porin</keyword>
<evidence type="ECO:0000256" key="2">
    <source>
        <dbReference type="ARBA" id="ARBA00009450"/>
    </source>
</evidence>
<dbReference type="GO" id="GO:0015288">
    <property type="term" value="F:porin activity"/>
    <property type="evidence" value="ECO:0007669"/>
    <property type="project" value="UniProtKB-KW"/>
</dbReference>
<keyword evidence="11" id="KW-0472">Membrane</keyword>
<dbReference type="Pfam" id="PF22461">
    <property type="entry name" value="SLBB_2"/>
    <property type="match status" value="1"/>
</dbReference>
<dbReference type="InterPro" id="IPR049712">
    <property type="entry name" value="Poly_export"/>
</dbReference>
<feature type="domain" description="SLBB" evidence="16">
    <location>
        <begin position="224"/>
        <end position="302"/>
    </location>
</feature>
<evidence type="ECO:0000256" key="4">
    <source>
        <dbReference type="ARBA" id="ARBA00022452"/>
    </source>
</evidence>
<dbReference type="KEGG" id="gxy:GLX_18400"/>
<dbReference type="GO" id="GO:0006811">
    <property type="term" value="P:monoatomic ion transport"/>
    <property type="evidence" value="ECO:0007669"/>
    <property type="project" value="UniProtKB-KW"/>
</dbReference>
<evidence type="ECO:0000256" key="8">
    <source>
        <dbReference type="ARBA" id="ARBA00023047"/>
    </source>
</evidence>
<dbReference type="PANTHER" id="PTHR33619">
    <property type="entry name" value="POLYSACCHARIDE EXPORT PROTEIN GFCE-RELATED"/>
    <property type="match status" value="1"/>
</dbReference>
<keyword evidence="6" id="KW-0812">Transmembrane</keyword>
<evidence type="ECO:0000256" key="14">
    <source>
        <dbReference type="ARBA" id="ARBA00023288"/>
    </source>
</evidence>
<keyword evidence="8" id="KW-0625">Polysaccharide transport</keyword>
<protein>
    <submittedName>
        <fullName evidence="17">Capsule polysaccharide export protein</fullName>
    </submittedName>
</protein>
<dbReference type="InterPro" id="IPR054765">
    <property type="entry name" value="SLBB_dom"/>
</dbReference>
<dbReference type="InterPro" id="IPR003715">
    <property type="entry name" value="Poly_export_N"/>
</dbReference>
<dbReference type="PATRIC" id="fig|634177.7.peg.2093"/>
<dbReference type="eggNOG" id="COG1596">
    <property type="taxonomic scope" value="Bacteria"/>
</dbReference>
<keyword evidence="4" id="KW-1134">Transmembrane beta strand</keyword>
<keyword evidence="14" id="KW-0449">Lipoprotein</keyword>
<evidence type="ECO:0000313" key="17">
    <source>
        <dbReference type="EMBL" id="BAK84252.1"/>
    </source>
</evidence>
<dbReference type="Gene3D" id="3.30.1950.10">
    <property type="entry name" value="wza like domain"/>
    <property type="match status" value="1"/>
</dbReference>
<name>G2HZZ4_KOMMN</name>
<evidence type="ECO:0000256" key="10">
    <source>
        <dbReference type="ARBA" id="ARBA00023114"/>
    </source>
</evidence>
<evidence type="ECO:0000256" key="1">
    <source>
        <dbReference type="ARBA" id="ARBA00004571"/>
    </source>
</evidence>
<gene>
    <name evidence="17" type="ordered locus">GLX_18400</name>
</gene>
<dbReference type="GO" id="GO:0015159">
    <property type="term" value="F:polysaccharide transmembrane transporter activity"/>
    <property type="evidence" value="ECO:0007669"/>
    <property type="project" value="InterPro"/>
</dbReference>
<organism evidence="17 18">
    <name type="scientific">Komagataeibacter medellinensis (strain NBRC 3288 / BCRC 11682 / LMG 1693 / Kondo 51)</name>
    <name type="common">Gluconacetobacter medellinensis</name>
    <dbReference type="NCBI Taxonomy" id="634177"/>
    <lineage>
        <taxon>Bacteria</taxon>
        <taxon>Pseudomonadati</taxon>
        <taxon>Pseudomonadota</taxon>
        <taxon>Alphaproteobacteria</taxon>
        <taxon>Acetobacterales</taxon>
        <taxon>Acetobacteraceae</taxon>
        <taxon>Komagataeibacter</taxon>
    </lineage>
</organism>
<dbReference type="PANTHER" id="PTHR33619:SF3">
    <property type="entry name" value="POLYSACCHARIDE EXPORT PROTEIN GFCE-RELATED"/>
    <property type="match status" value="1"/>
</dbReference>
<evidence type="ECO:0000256" key="13">
    <source>
        <dbReference type="ARBA" id="ARBA00023237"/>
    </source>
</evidence>
<evidence type="ECO:0000256" key="12">
    <source>
        <dbReference type="ARBA" id="ARBA00023139"/>
    </source>
</evidence>
<dbReference type="EMBL" id="AP012159">
    <property type="protein sequence ID" value="BAK84252.1"/>
    <property type="molecule type" value="Genomic_DNA"/>
</dbReference>
<keyword evidence="9" id="KW-0406">Ion transport</keyword>
<dbReference type="GO" id="GO:0046930">
    <property type="term" value="C:pore complex"/>
    <property type="evidence" value="ECO:0007669"/>
    <property type="project" value="UniProtKB-KW"/>
</dbReference>
<comment type="similarity">
    <text evidence="2">Belongs to the BexD/CtrA/VexA family.</text>
</comment>
<accession>G2HZZ4</accession>
<keyword evidence="3" id="KW-0813">Transport</keyword>
<keyword evidence="7" id="KW-0732">Signal</keyword>
<comment type="subcellular location">
    <subcellularLocation>
        <location evidence="1">Cell outer membrane</location>
        <topology evidence="1">Multi-pass membrane protein</topology>
    </subcellularLocation>
</comment>
<dbReference type="HOGENOM" id="CLU_038343_4_0_5"/>
<reference evidence="18" key="1">
    <citation type="journal article" date="2011" name="J. Bacteriol.">
        <title>Complete genome sequence of NBRC 3288, a unique cellulose-nonproducing strain of Gluconacetobacter xylinus isolated from vinegar.</title>
        <authorList>
            <person name="Ogino H."/>
            <person name="Azuma Y."/>
            <person name="Hosoyama A."/>
            <person name="Nakazawa H."/>
            <person name="Matsutani M."/>
            <person name="Hasegawa A."/>
            <person name="Otsuyama K."/>
            <person name="Matsushita K."/>
            <person name="Fujita N."/>
            <person name="Shirai M."/>
        </authorList>
    </citation>
    <scope>NUCLEOTIDE SEQUENCE [LARGE SCALE GENOMIC DNA]</scope>
    <source>
        <strain evidence="18">NBRC 3288 / BCRC 11682 / LMG 1693</strain>
    </source>
</reference>
<keyword evidence="5" id="KW-0762">Sugar transport</keyword>
<dbReference type="Proteomes" id="UP000009044">
    <property type="component" value="Chromosome"/>
</dbReference>
<keyword evidence="12" id="KW-0564">Palmitate</keyword>
<evidence type="ECO:0000256" key="9">
    <source>
        <dbReference type="ARBA" id="ARBA00023065"/>
    </source>
</evidence>
<evidence type="ECO:0000256" key="5">
    <source>
        <dbReference type="ARBA" id="ARBA00022597"/>
    </source>
</evidence>
<dbReference type="AlphaFoldDB" id="G2HZZ4"/>
<dbReference type="STRING" id="634177.GLX_18400"/>
<evidence type="ECO:0000259" key="15">
    <source>
        <dbReference type="Pfam" id="PF02563"/>
    </source>
</evidence>
<evidence type="ECO:0000256" key="6">
    <source>
        <dbReference type="ARBA" id="ARBA00022692"/>
    </source>
</evidence>
<proteinExistence type="inferred from homology"/>
<dbReference type="GO" id="GO:0009279">
    <property type="term" value="C:cell outer membrane"/>
    <property type="evidence" value="ECO:0007669"/>
    <property type="project" value="UniProtKB-SubCell"/>
</dbReference>
<evidence type="ECO:0000259" key="16">
    <source>
        <dbReference type="Pfam" id="PF22461"/>
    </source>
</evidence>
<dbReference type="Pfam" id="PF02563">
    <property type="entry name" value="Poly_export"/>
    <property type="match status" value="1"/>
</dbReference>
<evidence type="ECO:0000313" key="18">
    <source>
        <dbReference type="Proteomes" id="UP000009044"/>
    </source>
</evidence>
<keyword evidence="13" id="KW-0998">Cell outer membrane</keyword>
<evidence type="ECO:0000256" key="11">
    <source>
        <dbReference type="ARBA" id="ARBA00023136"/>
    </source>
</evidence>
<dbReference type="Gene3D" id="3.10.560.10">
    <property type="entry name" value="Outer membrane lipoprotein wza domain like"/>
    <property type="match status" value="2"/>
</dbReference>